<accession>A0A5M6IIJ0</accession>
<gene>
    <name evidence="2" type="ORF">F1188_01705</name>
</gene>
<name>A0A5M6IIJ0_9PROT</name>
<organism evidence="2 3">
    <name type="scientific">Roseospira marina</name>
    <dbReference type="NCBI Taxonomy" id="140057"/>
    <lineage>
        <taxon>Bacteria</taxon>
        <taxon>Pseudomonadati</taxon>
        <taxon>Pseudomonadota</taxon>
        <taxon>Alphaproteobacteria</taxon>
        <taxon>Rhodospirillales</taxon>
        <taxon>Rhodospirillaceae</taxon>
        <taxon>Roseospira</taxon>
    </lineage>
</organism>
<dbReference type="PROSITE" id="PS51257">
    <property type="entry name" value="PROKAR_LIPOPROTEIN"/>
    <property type="match status" value="1"/>
</dbReference>
<proteinExistence type="predicted"/>
<dbReference type="EMBL" id="VWPJ01000001">
    <property type="protein sequence ID" value="KAA5607505.1"/>
    <property type="molecule type" value="Genomic_DNA"/>
</dbReference>
<comment type="caution">
    <text evidence="2">The sequence shown here is derived from an EMBL/GenBank/DDBJ whole genome shotgun (WGS) entry which is preliminary data.</text>
</comment>
<evidence type="ECO:0000256" key="1">
    <source>
        <dbReference type="SAM" id="MobiDB-lite"/>
    </source>
</evidence>
<dbReference type="AlphaFoldDB" id="A0A5M6IIJ0"/>
<dbReference type="RefSeq" id="WP_150060638.1">
    <property type="nucleotide sequence ID" value="NZ_JACHII010000001.1"/>
</dbReference>
<feature type="region of interest" description="Disordered" evidence="1">
    <location>
        <begin position="20"/>
        <end position="73"/>
    </location>
</feature>
<evidence type="ECO:0000313" key="3">
    <source>
        <dbReference type="Proteomes" id="UP000324065"/>
    </source>
</evidence>
<dbReference type="Proteomes" id="UP000324065">
    <property type="component" value="Unassembled WGS sequence"/>
</dbReference>
<evidence type="ECO:0000313" key="2">
    <source>
        <dbReference type="EMBL" id="KAA5607505.1"/>
    </source>
</evidence>
<sequence>MRAAHGIVAASVALALLGGCGRKAPNLPPADSTYPRSYPAPASPEMAPPASTLAPPTRQEERRRVTGPPAPGV</sequence>
<feature type="compositionally biased region" description="Low complexity" evidence="1">
    <location>
        <begin position="37"/>
        <end position="51"/>
    </location>
</feature>
<reference evidence="2 3" key="1">
    <citation type="submission" date="2019-09" db="EMBL/GenBank/DDBJ databases">
        <title>Genome sequence of Roseospira marina, one of the more divergent members of the non-sulfur purple photosynthetic bacterial family, the Rhodospirillaceae.</title>
        <authorList>
            <person name="Meyer T."/>
            <person name="Kyndt J."/>
        </authorList>
    </citation>
    <scope>NUCLEOTIDE SEQUENCE [LARGE SCALE GENOMIC DNA]</scope>
    <source>
        <strain evidence="2 3">DSM 15113</strain>
    </source>
</reference>
<keyword evidence="3" id="KW-1185">Reference proteome</keyword>
<protein>
    <submittedName>
        <fullName evidence="2">Uncharacterized protein</fullName>
    </submittedName>
</protein>